<dbReference type="Pfam" id="PF09531">
    <property type="entry name" value="Ndc1_Nup"/>
    <property type="match status" value="1"/>
</dbReference>
<evidence type="ECO:0000256" key="12">
    <source>
        <dbReference type="ARBA" id="ARBA00023242"/>
    </source>
</evidence>
<feature type="transmembrane region" description="Helical" evidence="14">
    <location>
        <begin position="174"/>
        <end position="197"/>
    </location>
</feature>
<feature type="region of interest" description="Disordered" evidence="13">
    <location>
        <begin position="1"/>
        <end position="31"/>
    </location>
</feature>
<evidence type="ECO:0000256" key="14">
    <source>
        <dbReference type="SAM" id="Phobius"/>
    </source>
</evidence>
<evidence type="ECO:0000256" key="10">
    <source>
        <dbReference type="ARBA" id="ARBA00023132"/>
    </source>
</evidence>
<keyword evidence="4" id="KW-0813">Transport</keyword>
<evidence type="ECO:0008006" key="17">
    <source>
        <dbReference type="Google" id="ProtNLM"/>
    </source>
</evidence>
<evidence type="ECO:0000256" key="3">
    <source>
        <dbReference type="ARBA" id="ARBA00005760"/>
    </source>
</evidence>
<feature type="region of interest" description="Disordered" evidence="13">
    <location>
        <begin position="392"/>
        <end position="411"/>
    </location>
</feature>
<evidence type="ECO:0000256" key="11">
    <source>
        <dbReference type="ARBA" id="ARBA00023136"/>
    </source>
</evidence>
<evidence type="ECO:0000256" key="4">
    <source>
        <dbReference type="ARBA" id="ARBA00022448"/>
    </source>
</evidence>
<dbReference type="GO" id="GO:0051028">
    <property type="term" value="P:mRNA transport"/>
    <property type="evidence" value="ECO:0007669"/>
    <property type="project" value="UniProtKB-KW"/>
</dbReference>
<feature type="transmembrane region" description="Helical" evidence="14">
    <location>
        <begin position="49"/>
        <end position="68"/>
    </location>
</feature>
<comment type="similarity">
    <text evidence="3">Belongs to the NDC1 family.</text>
</comment>
<evidence type="ECO:0000256" key="1">
    <source>
        <dbReference type="ARBA" id="ARBA00004232"/>
    </source>
</evidence>
<dbReference type="Proteomes" id="UP001213623">
    <property type="component" value="Chromosome 6"/>
</dbReference>
<comment type="subcellular location">
    <subcellularLocation>
        <location evidence="1">Nucleus membrane</location>
        <topology evidence="1">Multi-pass membrane protein</topology>
    </subcellularLocation>
    <subcellularLocation>
        <location evidence="2">Nucleus</location>
        <location evidence="2">Nuclear pore complex</location>
    </subcellularLocation>
</comment>
<dbReference type="GO" id="GO:0006999">
    <property type="term" value="P:nuclear pore organization"/>
    <property type="evidence" value="ECO:0007669"/>
    <property type="project" value="TreeGrafter"/>
</dbReference>
<keyword evidence="6" id="KW-0509">mRNA transport</keyword>
<dbReference type="EMBL" id="CP119897">
    <property type="protein sequence ID" value="WFD28234.1"/>
    <property type="molecule type" value="Genomic_DNA"/>
</dbReference>
<dbReference type="GO" id="GO:0030674">
    <property type="term" value="F:protein-macromolecule adaptor activity"/>
    <property type="evidence" value="ECO:0007669"/>
    <property type="project" value="TreeGrafter"/>
</dbReference>
<feature type="transmembrane region" description="Helical" evidence="14">
    <location>
        <begin position="278"/>
        <end position="298"/>
    </location>
</feature>
<keyword evidence="8 14" id="KW-1133">Transmembrane helix</keyword>
<gene>
    <name evidence="15" type="ORF">MNAN1_003240</name>
</gene>
<evidence type="ECO:0000256" key="2">
    <source>
        <dbReference type="ARBA" id="ARBA00004567"/>
    </source>
</evidence>
<evidence type="ECO:0000313" key="15">
    <source>
        <dbReference type="EMBL" id="WFD28234.1"/>
    </source>
</evidence>
<evidence type="ECO:0000313" key="16">
    <source>
        <dbReference type="Proteomes" id="UP001213623"/>
    </source>
</evidence>
<keyword evidence="11 14" id="KW-0472">Membrane</keyword>
<name>A0AAF0ELY4_9BASI</name>
<dbReference type="AlphaFoldDB" id="A0AAF0ELY4"/>
<dbReference type="GO" id="GO:0015031">
    <property type="term" value="P:protein transport"/>
    <property type="evidence" value="ECO:0007669"/>
    <property type="project" value="UniProtKB-KW"/>
</dbReference>
<feature type="transmembrane region" description="Helical" evidence="14">
    <location>
        <begin position="129"/>
        <end position="154"/>
    </location>
</feature>
<evidence type="ECO:0000256" key="13">
    <source>
        <dbReference type="SAM" id="MobiDB-lite"/>
    </source>
</evidence>
<dbReference type="PANTHER" id="PTHR13269:SF6">
    <property type="entry name" value="NUCLEOPORIN NDC1"/>
    <property type="match status" value="1"/>
</dbReference>
<dbReference type="PANTHER" id="PTHR13269">
    <property type="entry name" value="NUCLEOPORIN NDC1"/>
    <property type="match status" value="1"/>
</dbReference>
<dbReference type="GO" id="GO:0005816">
    <property type="term" value="C:spindle pole body"/>
    <property type="evidence" value="ECO:0007669"/>
    <property type="project" value="TreeGrafter"/>
</dbReference>
<feature type="transmembrane region" description="Helical" evidence="14">
    <location>
        <begin position="231"/>
        <end position="248"/>
    </location>
</feature>
<accession>A0AAF0ELY4</accession>
<keyword evidence="10" id="KW-0906">Nuclear pore complex</keyword>
<dbReference type="GO" id="GO:0031965">
    <property type="term" value="C:nuclear membrane"/>
    <property type="evidence" value="ECO:0007669"/>
    <property type="project" value="UniProtKB-SubCell"/>
</dbReference>
<keyword evidence="5 14" id="KW-0812">Transmembrane</keyword>
<dbReference type="GO" id="GO:0070762">
    <property type="term" value="C:nuclear pore transmembrane ring"/>
    <property type="evidence" value="ECO:0007669"/>
    <property type="project" value="TreeGrafter"/>
</dbReference>
<reference evidence="15" key="1">
    <citation type="submission" date="2023-03" db="EMBL/GenBank/DDBJ databases">
        <title>Mating type loci evolution in Malassezia.</title>
        <authorList>
            <person name="Coelho M.A."/>
        </authorList>
    </citation>
    <scope>NUCLEOTIDE SEQUENCE</scope>
    <source>
        <strain evidence="15">CBS 9557</strain>
    </source>
</reference>
<evidence type="ECO:0000256" key="5">
    <source>
        <dbReference type="ARBA" id="ARBA00022692"/>
    </source>
</evidence>
<evidence type="ECO:0000256" key="7">
    <source>
        <dbReference type="ARBA" id="ARBA00022927"/>
    </source>
</evidence>
<sequence>MNALRSPRVPRRGRSLAMDARPRAPPPGSPAATYRALVKEAMRPRQKRIYILTWIVTYVALVATQGAASPLRGWVVASSLYLLLFVVLPLVLLRRTHLIHANPSRVPRCVSRAELVAHLARADDAWQAVALHAFLGAVIALDCAVLQVLLRGWSAPLAPMRYVDVHHTYYVNETFLVTLALSTALGAAYALGYLFLVPGARRGVPPMDPDALGCPVRTRCLSALSCHIPRALALLVAVPLAILTYSLVRDAWWSAVLRFVGVETSVRRFLVPSFRVPYTPGVLSIQALAVAALLLVVLEVTHTLFDVYWTHPLCAIPHHFHDPHTALLGGLQDAHPFFSTLALSELAHWAQHEPKRRRALFEDVQQQHGRPVALAAIALACRRALDALAAPIPAPQRPPTPPASQPLTANPAATAPASVWHRLAVPTEAVPPPASASTATSPALPRAYAPLRTLWYVVSKVWSCLPTEAQHVLFPQTLYSALVAPAPALWLDAHLLHDRARACWAAQVLQNLVLASLAEDTYGSMQPHIPALIHALTQAHERLMAVRRRAEAMAVEADTHLVREAQLLRGALAAAGADATAATFPPSLAPFQHAMQQAWESYACVDTATSSALRSIVQAMAPYQ</sequence>
<feature type="compositionally biased region" description="Pro residues" evidence="13">
    <location>
        <begin position="392"/>
        <end position="404"/>
    </location>
</feature>
<evidence type="ECO:0000256" key="9">
    <source>
        <dbReference type="ARBA" id="ARBA00023010"/>
    </source>
</evidence>
<protein>
    <recommendedName>
        <fullName evidence="17">Nucleoporin protein Ndc1-Nup</fullName>
    </recommendedName>
</protein>
<dbReference type="InterPro" id="IPR019049">
    <property type="entry name" value="Nucleoporin_prot_Ndc1/Nup"/>
</dbReference>
<evidence type="ECO:0000256" key="8">
    <source>
        <dbReference type="ARBA" id="ARBA00022989"/>
    </source>
</evidence>
<keyword evidence="12" id="KW-0539">Nucleus</keyword>
<evidence type="ECO:0000256" key="6">
    <source>
        <dbReference type="ARBA" id="ARBA00022816"/>
    </source>
</evidence>
<feature type="transmembrane region" description="Helical" evidence="14">
    <location>
        <begin position="74"/>
        <end position="93"/>
    </location>
</feature>
<keyword evidence="9" id="KW-0811">Translocation</keyword>
<keyword evidence="16" id="KW-1185">Reference proteome</keyword>
<dbReference type="GO" id="GO:0070631">
    <property type="term" value="P:spindle pole body localization"/>
    <property type="evidence" value="ECO:0007669"/>
    <property type="project" value="TreeGrafter"/>
</dbReference>
<keyword evidence="7" id="KW-0653">Protein transport</keyword>
<organism evidence="15 16">
    <name type="scientific">Malassezia nana</name>
    <dbReference type="NCBI Taxonomy" id="180528"/>
    <lineage>
        <taxon>Eukaryota</taxon>
        <taxon>Fungi</taxon>
        <taxon>Dikarya</taxon>
        <taxon>Basidiomycota</taxon>
        <taxon>Ustilaginomycotina</taxon>
        <taxon>Malasseziomycetes</taxon>
        <taxon>Malasseziales</taxon>
        <taxon>Malasseziaceae</taxon>
        <taxon>Malassezia</taxon>
    </lineage>
</organism>
<proteinExistence type="inferred from homology"/>